<accession>Q4RUK3</accession>
<reference evidence="2" key="2">
    <citation type="submission" date="2004-02" db="EMBL/GenBank/DDBJ databases">
        <authorList>
            <consortium name="Genoscope"/>
            <consortium name="Whitehead Institute Centre for Genome Research"/>
        </authorList>
    </citation>
    <scope>NUCLEOTIDE SEQUENCE</scope>
</reference>
<feature type="region of interest" description="Disordered" evidence="1">
    <location>
        <begin position="127"/>
        <end position="149"/>
    </location>
</feature>
<organism evidence="2">
    <name type="scientific">Tetraodon nigroviridis</name>
    <name type="common">Spotted green pufferfish</name>
    <name type="synonym">Chelonodon nigroviridis</name>
    <dbReference type="NCBI Taxonomy" id="99883"/>
    <lineage>
        <taxon>Eukaryota</taxon>
        <taxon>Metazoa</taxon>
        <taxon>Chordata</taxon>
        <taxon>Craniata</taxon>
        <taxon>Vertebrata</taxon>
        <taxon>Euteleostomi</taxon>
        <taxon>Actinopterygii</taxon>
        <taxon>Neopterygii</taxon>
        <taxon>Teleostei</taxon>
        <taxon>Neoteleostei</taxon>
        <taxon>Acanthomorphata</taxon>
        <taxon>Eupercaria</taxon>
        <taxon>Tetraodontiformes</taxon>
        <taxon>Tetradontoidea</taxon>
        <taxon>Tetraodontidae</taxon>
        <taxon>Tetraodon</taxon>
    </lineage>
</organism>
<protein>
    <submittedName>
        <fullName evidence="2">(spotted green pufferfish) hypothetical protein</fullName>
    </submittedName>
</protein>
<feature type="compositionally biased region" description="Gly residues" evidence="1">
    <location>
        <begin position="65"/>
        <end position="75"/>
    </location>
</feature>
<sequence>MEDNRYDTNCKKQEWISWIACSSAICGLTLNFGEESRGVGRWESSWVPLGSDHMCPRGVWWQTEGAGGSKEGSSGGSAKSDGPNLTWVQRAETYQHPGQFPMLSYPAMCTGASVQARAGTARCAHIHSPGPGVHTDNINKRPKSRIMLD</sequence>
<feature type="region of interest" description="Disordered" evidence="1">
    <location>
        <begin position="63"/>
        <end position="84"/>
    </location>
</feature>
<gene>
    <name evidence="2" type="ORF">GSTENG00028764001</name>
</gene>
<dbReference type="EMBL" id="CAAE01014995">
    <property type="protein sequence ID" value="CAG07929.1"/>
    <property type="molecule type" value="Genomic_DNA"/>
</dbReference>
<evidence type="ECO:0000313" key="2">
    <source>
        <dbReference type="EMBL" id="CAG07929.1"/>
    </source>
</evidence>
<name>Q4RUK3_TETNG</name>
<evidence type="ECO:0000256" key="1">
    <source>
        <dbReference type="SAM" id="MobiDB-lite"/>
    </source>
</evidence>
<dbReference type="KEGG" id="tng:GSTEN00028764G001"/>
<proteinExistence type="predicted"/>
<reference evidence="2" key="1">
    <citation type="journal article" date="2004" name="Nature">
        <title>Genome duplication in the teleost fish Tetraodon nigroviridis reveals the early vertebrate proto-karyotype.</title>
        <authorList>
            <person name="Jaillon O."/>
            <person name="Aury J.-M."/>
            <person name="Brunet F."/>
            <person name="Petit J.-L."/>
            <person name="Stange-Thomann N."/>
            <person name="Mauceli E."/>
            <person name="Bouneau L."/>
            <person name="Fischer C."/>
            <person name="Ozouf-Costaz C."/>
            <person name="Bernot A."/>
            <person name="Nicaud S."/>
            <person name="Jaffe D."/>
            <person name="Fisher S."/>
            <person name="Lutfalla G."/>
            <person name="Dossat C."/>
            <person name="Segurens B."/>
            <person name="Dasilva C."/>
            <person name="Salanoubat M."/>
            <person name="Levy M."/>
            <person name="Boudet N."/>
            <person name="Castellano S."/>
            <person name="Anthouard V."/>
            <person name="Jubin C."/>
            <person name="Castelli V."/>
            <person name="Katinka M."/>
            <person name="Vacherie B."/>
            <person name="Biemont C."/>
            <person name="Skalli Z."/>
            <person name="Cattolico L."/>
            <person name="Poulain J."/>
            <person name="De Berardinis V."/>
            <person name="Cruaud C."/>
            <person name="Duprat S."/>
            <person name="Brottier P."/>
            <person name="Coutanceau J.-P."/>
            <person name="Gouzy J."/>
            <person name="Parra G."/>
            <person name="Lardier G."/>
            <person name="Chapple C."/>
            <person name="McKernan K.J."/>
            <person name="McEwan P."/>
            <person name="Bosak S."/>
            <person name="Kellis M."/>
            <person name="Volff J.-N."/>
            <person name="Guigo R."/>
            <person name="Zody M.C."/>
            <person name="Mesirov J."/>
            <person name="Lindblad-Toh K."/>
            <person name="Birren B."/>
            <person name="Nusbaum C."/>
            <person name="Kahn D."/>
            <person name="Robinson-Rechavi M."/>
            <person name="Laudet V."/>
            <person name="Schachter V."/>
            <person name="Quetier F."/>
            <person name="Saurin W."/>
            <person name="Scarpelli C."/>
            <person name="Wincker P."/>
            <person name="Lander E.S."/>
            <person name="Weissenbach J."/>
            <person name="Roest Crollius H."/>
        </authorList>
    </citation>
    <scope>NUCLEOTIDE SEQUENCE [LARGE SCALE GENOMIC DNA]</scope>
</reference>
<dbReference type="AlphaFoldDB" id="Q4RUK3"/>
<comment type="caution">
    <text evidence="2">The sequence shown here is derived from an EMBL/GenBank/DDBJ whole genome shotgun (WGS) entry which is preliminary data.</text>
</comment>
<feature type="compositionally biased region" description="Basic residues" evidence="1">
    <location>
        <begin position="140"/>
        <end position="149"/>
    </location>
</feature>